<feature type="binding site" evidence="12">
    <location>
        <position position="344"/>
    </location>
    <ligand>
        <name>ATP</name>
        <dbReference type="ChEBI" id="CHEBI:30616"/>
    </ligand>
</feature>
<dbReference type="InterPro" id="IPR045272">
    <property type="entry name" value="ANXUR1/2-like"/>
</dbReference>
<dbReference type="Pfam" id="PF07714">
    <property type="entry name" value="PK_Tyr_Ser-Thr"/>
    <property type="match status" value="1"/>
</dbReference>
<keyword evidence="7 15" id="KW-0418">Kinase</keyword>
<dbReference type="InterPro" id="IPR000719">
    <property type="entry name" value="Prot_kinase_dom"/>
</dbReference>
<evidence type="ECO:0000256" key="9">
    <source>
        <dbReference type="ARBA" id="ARBA00022989"/>
    </source>
</evidence>
<dbReference type="InterPro" id="IPR024788">
    <property type="entry name" value="Malectin-like_Carb-bd_dom"/>
</dbReference>
<dbReference type="SUPFAM" id="SSF56112">
    <property type="entry name" value="Protein kinase-like (PK-like)"/>
    <property type="match status" value="1"/>
</dbReference>
<keyword evidence="8 12" id="KW-0067">ATP-binding</keyword>
<dbReference type="InterPro" id="IPR008271">
    <property type="entry name" value="Ser/Thr_kinase_AS"/>
</dbReference>
<evidence type="ECO:0000256" key="11">
    <source>
        <dbReference type="ARBA" id="ARBA00023180"/>
    </source>
</evidence>
<protein>
    <submittedName>
        <fullName evidence="15">Receptor-like protein kinase HERK 1</fullName>
    </submittedName>
</protein>
<dbReference type="InterPro" id="IPR017441">
    <property type="entry name" value="Protein_kinase_ATP_BS"/>
</dbReference>
<dbReference type="PANTHER" id="PTHR34590">
    <property type="entry name" value="OS03G0124300 PROTEIN-RELATED"/>
    <property type="match status" value="1"/>
</dbReference>
<name>A0A199V5E2_ANACO</name>
<dbReference type="FunFam" id="3.30.200.20:FF:000039">
    <property type="entry name" value="receptor-like protein kinase FERONIA"/>
    <property type="match status" value="1"/>
</dbReference>
<comment type="caution">
    <text evidence="15">The sequence shown here is derived from an EMBL/GenBank/DDBJ whole genome shotgun (WGS) entry which is preliminary data.</text>
</comment>
<feature type="non-terminal residue" evidence="15">
    <location>
        <position position="1"/>
    </location>
</feature>
<keyword evidence="5" id="KW-0732">Signal</keyword>
<evidence type="ECO:0000313" key="16">
    <source>
        <dbReference type="Proteomes" id="UP000092600"/>
    </source>
</evidence>
<dbReference type="FunFam" id="1.10.510.10:FF:000058">
    <property type="entry name" value="Receptor-like protein kinase FERONIA"/>
    <property type="match status" value="1"/>
</dbReference>
<evidence type="ECO:0000313" key="15">
    <source>
        <dbReference type="EMBL" id="OAY72208.1"/>
    </source>
</evidence>
<dbReference type="Gene3D" id="1.10.510.10">
    <property type="entry name" value="Transferase(Phosphotransferase) domain 1"/>
    <property type="match status" value="1"/>
</dbReference>
<dbReference type="GO" id="GO:0004674">
    <property type="term" value="F:protein serine/threonine kinase activity"/>
    <property type="evidence" value="ECO:0007669"/>
    <property type="project" value="UniProtKB-KW"/>
</dbReference>
<organism evidence="15 16">
    <name type="scientific">Ananas comosus</name>
    <name type="common">Pineapple</name>
    <name type="synonym">Ananas ananas</name>
    <dbReference type="NCBI Taxonomy" id="4615"/>
    <lineage>
        <taxon>Eukaryota</taxon>
        <taxon>Viridiplantae</taxon>
        <taxon>Streptophyta</taxon>
        <taxon>Embryophyta</taxon>
        <taxon>Tracheophyta</taxon>
        <taxon>Spermatophyta</taxon>
        <taxon>Magnoliopsida</taxon>
        <taxon>Liliopsida</taxon>
        <taxon>Poales</taxon>
        <taxon>Bromeliaceae</taxon>
        <taxon>Bromelioideae</taxon>
        <taxon>Ananas</taxon>
    </lineage>
</organism>
<accession>A0A199V5E2</accession>
<dbReference type="GO" id="GO:0005524">
    <property type="term" value="F:ATP binding"/>
    <property type="evidence" value="ECO:0007669"/>
    <property type="project" value="UniProtKB-UniRule"/>
</dbReference>
<dbReference type="GO" id="GO:0004714">
    <property type="term" value="F:transmembrane receptor protein tyrosine kinase activity"/>
    <property type="evidence" value="ECO:0007669"/>
    <property type="project" value="InterPro"/>
</dbReference>
<dbReference type="AlphaFoldDB" id="A0A199V5E2"/>
<feature type="transmembrane region" description="Helical" evidence="13">
    <location>
        <begin position="709"/>
        <end position="734"/>
    </location>
</feature>
<sequence length="1178" mass="128214">LFPAPPELLSDPLPTPVGAAPLLRPLSSQALRTLYRVNVGGPEVTPANDTLWRTWVPDEPFLFDPDLSLVNSTPAGNVVYDAARGRTPEIAPPSVYDTARTVAVSPLLLISNPDFNANLTWTFPVDPGYSYLVRAHFCDLISPTLSTSANSGLKFNVYVMGLSAYPNLNPSDFTNQLAEAFYVDFVVDADGESLNVSVGMSPLSTIRNAFLNGLEIFKVNNSGGRNNGHRFRTTVILASVLTVVAVAIILGAAIFVCRRYRLTSAAKSETTPISSWSPYTPGRVNSVSLSSKSTAGRLNLGLLISFAEIKSATGGFDERNVIGVGGFGKVYKGVLNDGTRVAVKRGMPGSRQGFPEFQTEVVVLSSIRHRHLVALIGYCDEQSEMILVYEYMEKGPLRNHLYGGVGGANSACLSWKQRLEICIGAARGLHYLHTGYSDNIIHRDVKSTNILLDEDYVAKVADFGLSRLGPAYGETHVSTVVKGSFGYLDPEYFKTQKLTDKSDVYSFGVVLFEVLCARPVIDPNLALEQINLAEWALHWQRKGQIEKIVDPRLEGKINPNSLRKFGETAGKCLAEYGVDRPTMADVLWNLEYTLQLQETELRREPFEDSRSAVSDIPVGAAMGRMPSTSMTMSYGAAGEYDTSRSTVVFSQLMTDQGRKVLGRLENGLGKLCSRLSSTHFYLLLPPDRGDLSPPPRPSPMANPRNPNRLPFVVVVVVLLLLLLLTLCGLSSALFSPPDNHLVACGATSAATIGGDPRRFLPDSDPLAPRLHCRGFEVSASAPPGGASLHRTARVFPSPSSYEFEIKEKGSHLLRLHFYPFVARGYDLSSASFHVSASGFTLLANFTTADPVLKEFVLWIDSDKLVLSFVPAQASSFAFVNAIEVVSAPKDLIGDVAIVPNQLEKFNGVSRQALETLYRINVGGPKVTPFNDTLWRTWVPDNELFVESDSTSKTLSFSGRIAYQKYGASREVAPDNVYSTARVVEGSDSNHNMAWVFPVSSGYKYLIRLHFCDIASLALNQLYFNIYVNGNSGYGDFDLSDAAGHVLASPYYIDFVADADNSGKVIVTIGPSKLSSPSWIHGLLNGVEVMKMNNSIGSLDGDASVVLVTENPVKRGFGEFVRSILCGFAFMSLLGIVFMLVMRLRAESGHTVLWSPLPTDVSGGKWGQGFPVASGKLEL</sequence>
<evidence type="ECO:0000256" key="7">
    <source>
        <dbReference type="ARBA" id="ARBA00022777"/>
    </source>
</evidence>
<keyword evidence="15" id="KW-0675">Receptor</keyword>
<keyword evidence="3" id="KW-0808">Transferase</keyword>
<feature type="transmembrane region" description="Helical" evidence="13">
    <location>
        <begin position="1119"/>
        <end position="1140"/>
    </location>
</feature>
<keyword evidence="11" id="KW-0325">Glycoprotein</keyword>
<evidence type="ECO:0000256" key="6">
    <source>
        <dbReference type="ARBA" id="ARBA00022741"/>
    </source>
</evidence>
<evidence type="ECO:0000256" key="8">
    <source>
        <dbReference type="ARBA" id="ARBA00022840"/>
    </source>
</evidence>
<dbReference type="InterPro" id="IPR001245">
    <property type="entry name" value="Ser-Thr/Tyr_kinase_cat_dom"/>
</dbReference>
<dbReference type="PROSITE" id="PS50011">
    <property type="entry name" value="PROTEIN_KINASE_DOM"/>
    <property type="match status" value="1"/>
</dbReference>
<keyword evidence="9 13" id="KW-1133">Transmembrane helix</keyword>
<dbReference type="FunFam" id="2.60.120.430:FF:000001">
    <property type="entry name" value="Receptor-like protein kinase FERONIA"/>
    <property type="match status" value="1"/>
</dbReference>
<evidence type="ECO:0000256" key="10">
    <source>
        <dbReference type="ARBA" id="ARBA00023136"/>
    </source>
</evidence>
<dbReference type="FunFam" id="2.60.120.430:FF:000013">
    <property type="entry name" value="Putative receptor-like protein kinase"/>
    <property type="match status" value="1"/>
</dbReference>
<comment type="subcellular location">
    <subcellularLocation>
        <location evidence="1">Membrane</location>
        <topology evidence="1">Single-pass type I membrane protein</topology>
    </subcellularLocation>
</comment>
<evidence type="ECO:0000256" key="5">
    <source>
        <dbReference type="ARBA" id="ARBA00022729"/>
    </source>
</evidence>
<dbReference type="STRING" id="4615.A0A199V5E2"/>
<evidence type="ECO:0000259" key="14">
    <source>
        <dbReference type="PROSITE" id="PS50011"/>
    </source>
</evidence>
<proteinExistence type="predicted"/>
<dbReference type="GO" id="GO:0016020">
    <property type="term" value="C:membrane"/>
    <property type="evidence" value="ECO:0007669"/>
    <property type="project" value="UniProtKB-SubCell"/>
</dbReference>
<dbReference type="Pfam" id="PF12819">
    <property type="entry name" value="Malectin_like"/>
    <property type="match status" value="2"/>
</dbReference>
<keyword evidence="10 13" id="KW-0472">Membrane</keyword>
<dbReference type="EMBL" id="LSRQ01003220">
    <property type="protein sequence ID" value="OAY72208.1"/>
    <property type="molecule type" value="Genomic_DNA"/>
</dbReference>
<keyword evidence="6 12" id="KW-0547">Nucleotide-binding</keyword>
<dbReference type="Proteomes" id="UP000092600">
    <property type="component" value="Unassembled WGS sequence"/>
</dbReference>
<keyword evidence="4 13" id="KW-0812">Transmembrane</keyword>
<feature type="transmembrane region" description="Helical" evidence="13">
    <location>
        <begin position="235"/>
        <end position="257"/>
    </location>
</feature>
<evidence type="ECO:0000256" key="13">
    <source>
        <dbReference type="SAM" id="Phobius"/>
    </source>
</evidence>
<evidence type="ECO:0000256" key="12">
    <source>
        <dbReference type="PROSITE-ProRule" id="PRU10141"/>
    </source>
</evidence>
<dbReference type="PANTHER" id="PTHR34590:SF6">
    <property type="entry name" value="RECEPTOR-LIKE KINASE"/>
    <property type="match status" value="1"/>
</dbReference>
<dbReference type="CDD" id="cd14066">
    <property type="entry name" value="STKc_IRAK"/>
    <property type="match status" value="1"/>
</dbReference>
<evidence type="ECO:0000256" key="2">
    <source>
        <dbReference type="ARBA" id="ARBA00022527"/>
    </source>
</evidence>
<evidence type="ECO:0000256" key="1">
    <source>
        <dbReference type="ARBA" id="ARBA00004479"/>
    </source>
</evidence>
<dbReference type="PROSITE" id="PS00108">
    <property type="entry name" value="PROTEIN_KINASE_ST"/>
    <property type="match status" value="1"/>
</dbReference>
<dbReference type="Gene3D" id="3.30.200.20">
    <property type="entry name" value="Phosphorylase Kinase, domain 1"/>
    <property type="match status" value="1"/>
</dbReference>
<dbReference type="PROSITE" id="PS00107">
    <property type="entry name" value="PROTEIN_KINASE_ATP"/>
    <property type="match status" value="1"/>
</dbReference>
<feature type="domain" description="Protein kinase" evidence="14">
    <location>
        <begin position="316"/>
        <end position="593"/>
    </location>
</feature>
<evidence type="ECO:0000256" key="3">
    <source>
        <dbReference type="ARBA" id="ARBA00022679"/>
    </source>
</evidence>
<dbReference type="Gene3D" id="2.60.120.430">
    <property type="entry name" value="Galactose-binding lectin"/>
    <property type="match status" value="3"/>
</dbReference>
<gene>
    <name evidence="15" type="ORF">ACMD2_13000</name>
</gene>
<evidence type="ECO:0000256" key="4">
    <source>
        <dbReference type="ARBA" id="ARBA00022692"/>
    </source>
</evidence>
<reference evidence="15 16" key="1">
    <citation type="journal article" date="2016" name="DNA Res.">
        <title>The draft genome of MD-2 pineapple using hybrid error correction of long reads.</title>
        <authorList>
            <person name="Redwan R.M."/>
            <person name="Saidin A."/>
            <person name="Kumar S.V."/>
        </authorList>
    </citation>
    <scope>NUCLEOTIDE SEQUENCE [LARGE SCALE GENOMIC DNA]</scope>
    <source>
        <strain evidence="16">cv. MD2</strain>
        <tissue evidence="15">Leaf</tissue>
    </source>
</reference>
<keyword evidence="2" id="KW-0723">Serine/threonine-protein kinase</keyword>
<dbReference type="SMART" id="SM00220">
    <property type="entry name" value="S_TKc"/>
    <property type="match status" value="1"/>
</dbReference>
<dbReference type="InterPro" id="IPR011009">
    <property type="entry name" value="Kinase-like_dom_sf"/>
</dbReference>